<dbReference type="AlphaFoldDB" id="A0A158B803"/>
<evidence type="ECO:0000313" key="1">
    <source>
        <dbReference type="EMBL" id="SAK66211.1"/>
    </source>
</evidence>
<sequence length="190" mass="21122">MLITLSGLLEWHDRLPEQSVEEAQMVRALIALREAELRTRIADLIALVSERENWKLQRCAAIARRVEQTPVQHLESIQEFFEIRDKGHQRTEASTVLSDLFADEIRDADAPRTPLPAPAAASVIPPMPTAVVNLHHTMGTLESRVAGTPGVACGLPGVRIMRVVALMSKARSAKVAKIRMSGKQMFYRHS</sequence>
<reference evidence="1" key="1">
    <citation type="submission" date="2016-01" db="EMBL/GenBank/DDBJ databases">
        <authorList>
            <person name="Peeters C."/>
        </authorList>
    </citation>
    <scope>NUCLEOTIDE SEQUENCE [LARGE SCALE GENOMIC DNA]</scope>
    <source>
        <strain evidence="1">LMG 29325</strain>
    </source>
</reference>
<dbReference type="Proteomes" id="UP000054596">
    <property type="component" value="Unassembled WGS sequence"/>
</dbReference>
<comment type="caution">
    <text evidence="1">The sequence shown here is derived from an EMBL/GenBank/DDBJ whole genome shotgun (WGS) entry which is preliminary data.</text>
</comment>
<dbReference type="RefSeq" id="WP_086969654.1">
    <property type="nucleotide sequence ID" value="NZ_FCOJ02000025.1"/>
</dbReference>
<proteinExistence type="predicted"/>
<accession>A0A158B803</accession>
<keyword evidence="2" id="KW-1185">Reference proteome</keyword>
<name>A0A158B803_9BURK</name>
<evidence type="ECO:0000313" key="2">
    <source>
        <dbReference type="Proteomes" id="UP000054596"/>
    </source>
</evidence>
<gene>
    <name evidence="1" type="ORF">AWB82_03695</name>
</gene>
<protein>
    <submittedName>
        <fullName evidence="1">Uncharacterized protein</fullName>
    </submittedName>
</protein>
<organism evidence="1 2">
    <name type="scientific">Caballeronia glebae</name>
    <dbReference type="NCBI Taxonomy" id="1777143"/>
    <lineage>
        <taxon>Bacteria</taxon>
        <taxon>Pseudomonadati</taxon>
        <taxon>Pseudomonadota</taxon>
        <taxon>Betaproteobacteria</taxon>
        <taxon>Burkholderiales</taxon>
        <taxon>Burkholderiaceae</taxon>
        <taxon>Caballeronia</taxon>
    </lineage>
</organism>
<dbReference type="OrthoDB" id="9130172at2"/>
<dbReference type="EMBL" id="FCOJ02000025">
    <property type="protein sequence ID" value="SAK66211.1"/>
    <property type="molecule type" value="Genomic_DNA"/>
</dbReference>